<evidence type="ECO:0000313" key="2">
    <source>
        <dbReference type="EMBL" id="VVA98686.1"/>
    </source>
</evidence>
<feature type="region of interest" description="Disordered" evidence="1">
    <location>
        <begin position="1"/>
        <end position="49"/>
    </location>
</feature>
<dbReference type="EMBL" id="CABITT030000003">
    <property type="protein sequence ID" value="VVA98686.1"/>
    <property type="molecule type" value="Genomic_DNA"/>
</dbReference>
<sequence>MDSIEQKSAARTEAISPQRKDDAVEQENDVPPQAKELLGGKVVSPKSQDPIAAVEKKEEVCNCFSFIY</sequence>
<keyword evidence="3" id="KW-1185">Reference proteome</keyword>
<evidence type="ECO:0000256" key="1">
    <source>
        <dbReference type="SAM" id="MobiDB-lite"/>
    </source>
</evidence>
<reference evidence="2" key="1">
    <citation type="submission" date="2019-07" db="EMBL/GenBank/DDBJ databases">
        <authorList>
            <person name="Dittberner H."/>
        </authorList>
    </citation>
    <scope>NUCLEOTIDE SEQUENCE [LARGE SCALE GENOMIC DNA]</scope>
</reference>
<proteinExistence type="predicted"/>
<gene>
    <name evidence="2" type="ORF">ANE_LOCUS9131</name>
</gene>
<accession>A0A565BCY0</accession>
<organism evidence="2 3">
    <name type="scientific">Arabis nemorensis</name>
    <dbReference type="NCBI Taxonomy" id="586526"/>
    <lineage>
        <taxon>Eukaryota</taxon>
        <taxon>Viridiplantae</taxon>
        <taxon>Streptophyta</taxon>
        <taxon>Embryophyta</taxon>
        <taxon>Tracheophyta</taxon>
        <taxon>Spermatophyta</taxon>
        <taxon>Magnoliopsida</taxon>
        <taxon>eudicotyledons</taxon>
        <taxon>Gunneridae</taxon>
        <taxon>Pentapetalae</taxon>
        <taxon>rosids</taxon>
        <taxon>malvids</taxon>
        <taxon>Brassicales</taxon>
        <taxon>Brassicaceae</taxon>
        <taxon>Arabideae</taxon>
        <taxon>Arabis</taxon>
    </lineage>
</organism>
<protein>
    <submittedName>
        <fullName evidence="2">Uncharacterized protein</fullName>
    </submittedName>
</protein>
<dbReference type="Proteomes" id="UP000489600">
    <property type="component" value="Unassembled WGS sequence"/>
</dbReference>
<name>A0A565BCY0_9BRAS</name>
<dbReference type="AlphaFoldDB" id="A0A565BCY0"/>
<feature type="compositionally biased region" description="Basic and acidic residues" evidence="1">
    <location>
        <begin position="1"/>
        <end position="10"/>
    </location>
</feature>
<evidence type="ECO:0000313" key="3">
    <source>
        <dbReference type="Proteomes" id="UP000489600"/>
    </source>
</evidence>
<comment type="caution">
    <text evidence="2">The sequence shown here is derived from an EMBL/GenBank/DDBJ whole genome shotgun (WGS) entry which is preliminary data.</text>
</comment>